<organism evidence="2 3">
    <name type="scientific">Fusarium acutatum</name>
    <dbReference type="NCBI Taxonomy" id="78861"/>
    <lineage>
        <taxon>Eukaryota</taxon>
        <taxon>Fungi</taxon>
        <taxon>Dikarya</taxon>
        <taxon>Ascomycota</taxon>
        <taxon>Pezizomycotina</taxon>
        <taxon>Sordariomycetes</taxon>
        <taxon>Hypocreomycetidae</taxon>
        <taxon>Hypocreales</taxon>
        <taxon>Nectriaceae</taxon>
        <taxon>Fusarium</taxon>
        <taxon>Fusarium fujikuroi species complex</taxon>
    </lineage>
</organism>
<evidence type="ECO:0000313" key="2">
    <source>
        <dbReference type="EMBL" id="KAF4436053.1"/>
    </source>
</evidence>
<keyword evidence="3" id="KW-1185">Reference proteome</keyword>
<protein>
    <recommendedName>
        <fullName evidence="4">BTB domain-containing protein</fullName>
    </recommendedName>
</protein>
<feature type="region of interest" description="Disordered" evidence="1">
    <location>
        <begin position="86"/>
        <end position="116"/>
    </location>
</feature>
<evidence type="ECO:0008006" key="4">
    <source>
        <dbReference type="Google" id="ProtNLM"/>
    </source>
</evidence>
<dbReference type="Gene3D" id="3.30.710.10">
    <property type="entry name" value="Potassium Channel Kv1.1, Chain A"/>
    <property type="match status" value="1"/>
</dbReference>
<comment type="caution">
    <text evidence="2">The sequence shown here is derived from an EMBL/GenBank/DDBJ whole genome shotgun (WGS) entry which is preliminary data.</text>
</comment>
<dbReference type="Proteomes" id="UP000536711">
    <property type="component" value="Unassembled WGS sequence"/>
</dbReference>
<accession>A0A8H4NK57</accession>
<feature type="region of interest" description="Disordered" evidence="1">
    <location>
        <begin position="1"/>
        <end position="39"/>
    </location>
</feature>
<dbReference type="OrthoDB" id="5326346at2759"/>
<dbReference type="AlphaFoldDB" id="A0A8H4NK57"/>
<proteinExistence type="predicted"/>
<feature type="region of interest" description="Disordered" evidence="1">
    <location>
        <begin position="134"/>
        <end position="164"/>
    </location>
</feature>
<feature type="compositionally biased region" description="Acidic residues" evidence="1">
    <location>
        <begin position="140"/>
        <end position="149"/>
    </location>
</feature>
<evidence type="ECO:0000313" key="3">
    <source>
        <dbReference type="Proteomes" id="UP000536711"/>
    </source>
</evidence>
<feature type="compositionally biased region" description="Polar residues" evidence="1">
    <location>
        <begin position="103"/>
        <end position="116"/>
    </location>
</feature>
<name>A0A8H4NK57_9HYPO</name>
<sequence length="467" mass="53315">MLKNEGKKMPHHAPSSEPVFPQQGPQKKPPSRKPSAYVFDSNGDTRIILSTHLAQTFNWEADKIWIEEEKRTKAYYKRKKWEKKKGKRVEFSPPTTPPAQESPVATSTSLGGTTSRPQIDWAKVKFPDLNNVRYSRPEFSDGDETDPDCTDPGTNPDSTSLQTQDWDYGETCVPHLKKIEFRMLVSGKHLELASPIFKTMVTGPYAEGKTDVSGFRQITASDWDPEAFKIILTIIHGYNRDVPRSLSLEMLVKMAMIVNYYDCLESVELYTDIWLEGLRSDLPTIYGRDCILCLFISWVFSEPITFQNMTELALRYSQKLIEAEDFPIPADILEGIDIARQSALAEIFSGIYELLDRLQEEQECSFECSSMLLGVLTKELRNHGILYPRNAPPFDGFSIEGIKKIIEGLKKPGWYGPRGHRHSCCIQDKLFIYVAQMESDLRVFDLEDFQATKTHTRGCELKSPERT</sequence>
<dbReference type="InterPro" id="IPR011333">
    <property type="entry name" value="SKP1/BTB/POZ_sf"/>
</dbReference>
<feature type="compositionally biased region" description="Polar residues" evidence="1">
    <location>
        <begin position="152"/>
        <end position="164"/>
    </location>
</feature>
<reference evidence="2 3" key="1">
    <citation type="submission" date="2020-01" db="EMBL/GenBank/DDBJ databases">
        <title>Identification and distribution of gene clusters putatively required for synthesis of sphingolipid metabolism inhibitors in phylogenetically diverse species of the filamentous fungus Fusarium.</title>
        <authorList>
            <person name="Kim H.-S."/>
            <person name="Busman M."/>
            <person name="Brown D.W."/>
            <person name="Divon H."/>
            <person name="Uhlig S."/>
            <person name="Proctor R.H."/>
        </authorList>
    </citation>
    <scope>NUCLEOTIDE SEQUENCE [LARGE SCALE GENOMIC DNA]</scope>
    <source>
        <strain evidence="2 3">NRRL 13308</strain>
    </source>
</reference>
<evidence type="ECO:0000256" key="1">
    <source>
        <dbReference type="SAM" id="MobiDB-lite"/>
    </source>
</evidence>
<gene>
    <name evidence="2" type="ORF">FACUT_6744</name>
</gene>
<dbReference type="EMBL" id="JAADJF010000158">
    <property type="protein sequence ID" value="KAF4436053.1"/>
    <property type="molecule type" value="Genomic_DNA"/>
</dbReference>